<proteinExistence type="predicted"/>
<dbReference type="Gene3D" id="1.10.287.850">
    <property type="entry name" value="HP0062-like domain"/>
    <property type="match status" value="1"/>
</dbReference>
<protein>
    <submittedName>
        <fullName evidence="2">PE family protein</fullName>
    </submittedName>
</protein>
<evidence type="ECO:0000259" key="1">
    <source>
        <dbReference type="Pfam" id="PF00934"/>
    </source>
</evidence>
<name>A0ABV3FA67_9NOCA</name>
<evidence type="ECO:0000313" key="3">
    <source>
        <dbReference type="Proteomes" id="UP001551658"/>
    </source>
</evidence>
<dbReference type="InterPro" id="IPR000084">
    <property type="entry name" value="PE-PGRS_N"/>
</dbReference>
<keyword evidence="3" id="KW-1185">Reference proteome</keyword>
<dbReference type="EMBL" id="JBFAIH010000010">
    <property type="protein sequence ID" value="MEV0364610.1"/>
    <property type="molecule type" value="Genomic_DNA"/>
</dbReference>
<dbReference type="InterPro" id="IPR038332">
    <property type="entry name" value="PPE_sf"/>
</dbReference>
<comment type="caution">
    <text evidence="2">The sequence shown here is derived from an EMBL/GenBank/DDBJ whole genome shotgun (WGS) entry which is preliminary data.</text>
</comment>
<dbReference type="Proteomes" id="UP001551658">
    <property type="component" value="Unassembled WGS sequence"/>
</dbReference>
<reference evidence="2 3" key="1">
    <citation type="submission" date="2024-06" db="EMBL/GenBank/DDBJ databases">
        <title>The Natural Products Discovery Center: Release of the First 8490 Sequenced Strains for Exploring Actinobacteria Biosynthetic Diversity.</title>
        <authorList>
            <person name="Kalkreuter E."/>
            <person name="Kautsar S.A."/>
            <person name="Yang D."/>
            <person name="Bader C.D."/>
            <person name="Teijaro C.N."/>
            <person name="Fluegel L."/>
            <person name="Davis C.M."/>
            <person name="Simpson J.R."/>
            <person name="Lauterbach L."/>
            <person name="Steele A.D."/>
            <person name="Gui C."/>
            <person name="Meng S."/>
            <person name="Li G."/>
            <person name="Viehrig K."/>
            <person name="Ye F."/>
            <person name="Su P."/>
            <person name="Kiefer A.F."/>
            <person name="Nichols A."/>
            <person name="Cepeda A.J."/>
            <person name="Yan W."/>
            <person name="Fan B."/>
            <person name="Jiang Y."/>
            <person name="Adhikari A."/>
            <person name="Zheng C.-J."/>
            <person name="Schuster L."/>
            <person name="Cowan T.M."/>
            <person name="Smanski M.J."/>
            <person name="Chevrette M.G."/>
            <person name="De Carvalho L.P.S."/>
            <person name="Shen B."/>
        </authorList>
    </citation>
    <scope>NUCLEOTIDE SEQUENCE [LARGE SCALE GENOMIC DNA]</scope>
    <source>
        <strain evidence="2 3">NPDC050671</strain>
    </source>
</reference>
<feature type="domain" description="PE" evidence="1">
    <location>
        <begin position="2"/>
        <end position="90"/>
    </location>
</feature>
<dbReference type="RefSeq" id="WP_357979843.1">
    <property type="nucleotide sequence ID" value="NZ_JBFAIH010000010.1"/>
</dbReference>
<dbReference type="SUPFAM" id="SSF140459">
    <property type="entry name" value="PE/PPE dimer-like"/>
    <property type="match status" value="1"/>
</dbReference>
<evidence type="ECO:0000313" key="2">
    <source>
        <dbReference type="EMBL" id="MEV0364610.1"/>
    </source>
</evidence>
<dbReference type="Pfam" id="PF00934">
    <property type="entry name" value="PE"/>
    <property type="match status" value="1"/>
</dbReference>
<sequence length="98" mass="10538">MEFDPPQVRRAGTELDALAARLEDALRENLPALAVEPAGMDEVSVRAADTLRVVATSYDDATTRGVHEIRKLAAALRSQTDQLVRMDEDNAGGFGTAV</sequence>
<gene>
    <name evidence="2" type="ORF">AB0H72_18115</name>
</gene>
<accession>A0ABV3FA67</accession>
<organism evidence="2 3">
    <name type="scientific">Nocardia fusca</name>
    <dbReference type="NCBI Taxonomy" id="941183"/>
    <lineage>
        <taxon>Bacteria</taxon>
        <taxon>Bacillati</taxon>
        <taxon>Actinomycetota</taxon>
        <taxon>Actinomycetes</taxon>
        <taxon>Mycobacteriales</taxon>
        <taxon>Nocardiaceae</taxon>
        <taxon>Nocardia</taxon>
    </lineage>
</organism>